<gene>
    <name evidence="6" type="ORF">ACIQFM_22495</name>
</gene>
<keyword evidence="1" id="KW-0963">Cytoplasm</keyword>
<sequence>MAEVEEAVRETNPHLLVVDGVLERLYGLEERRVAPPGTLPSDLAAAAGESALGRAGVAPSEVELLIFAGVSEDLEEPATAHVVAHKLGVKAPAFDVKNACNGVLNALQIADALIRTGTHTTVLVVTGELPSRLMRLPVADRSALAHAMPAYTGGDMGAALVLRAGDAPGLIAMRFAADPAGWDAATMVNPYFGTADEPRCPRIDSESLVRSCLGFAQDGVREMAELGFKIGDADLVCVHQASVPFTRTLCEAVGAERDRVVPVFPRYGNVGTGSLPLQLVEAESTGRLHRGDLVALFGLASGTSCGLALCQW</sequence>
<evidence type="ECO:0000256" key="3">
    <source>
        <dbReference type="ARBA" id="ARBA00023315"/>
    </source>
</evidence>
<organism evidence="6 7">
    <name type="scientific">Streptomyces ardesiacus</name>
    <dbReference type="NCBI Taxonomy" id="285564"/>
    <lineage>
        <taxon>Bacteria</taxon>
        <taxon>Bacillati</taxon>
        <taxon>Actinomycetota</taxon>
        <taxon>Actinomycetes</taxon>
        <taxon>Kitasatosporales</taxon>
        <taxon>Streptomycetaceae</taxon>
        <taxon>Streptomyces</taxon>
    </lineage>
</organism>
<evidence type="ECO:0000259" key="5">
    <source>
        <dbReference type="Pfam" id="PF08545"/>
    </source>
</evidence>
<dbReference type="InterPro" id="IPR016039">
    <property type="entry name" value="Thiolase-like"/>
</dbReference>
<name>A0ABW8HEL8_9ACTN</name>
<keyword evidence="3" id="KW-0012">Acyltransferase</keyword>
<dbReference type="RefSeq" id="WP_350890485.1">
    <property type="nucleotide sequence ID" value="NZ_JBEOTR010000008.1"/>
</dbReference>
<keyword evidence="2" id="KW-0808">Transferase</keyword>
<accession>A0ABW8HEL8</accession>
<dbReference type="PANTHER" id="PTHR34069">
    <property type="entry name" value="3-OXOACYL-[ACYL-CARRIER-PROTEIN] SYNTHASE 3"/>
    <property type="match status" value="1"/>
</dbReference>
<dbReference type="Gene3D" id="3.40.47.10">
    <property type="match status" value="2"/>
</dbReference>
<reference evidence="6 7" key="1">
    <citation type="submission" date="2024-10" db="EMBL/GenBank/DDBJ databases">
        <title>The Natural Products Discovery Center: Release of the First 8490 Sequenced Strains for Exploring Actinobacteria Biosynthetic Diversity.</title>
        <authorList>
            <person name="Kalkreuter E."/>
            <person name="Kautsar S.A."/>
            <person name="Yang D."/>
            <person name="Bader C.D."/>
            <person name="Teijaro C.N."/>
            <person name="Fluegel L."/>
            <person name="Davis C.M."/>
            <person name="Simpson J.R."/>
            <person name="Lauterbach L."/>
            <person name="Steele A.D."/>
            <person name="Gui C."/>
            <person name="Meng S."/>
            <person name="Li G."/>
            <person name="Viehrig K."/>
            <person name="Ye F."/>
            <person name="Su P."/>
            <person name="Kiefer A.F."/>
            <person name="Nichols A."/>
            <person name="Cepeda A.J."/>
            <person name="Yan W."/>
            <person name="Fan B."/>
            <person name="Jiang Y."/>
            <person name="Adhikari A."/>
            <person name="Zheng C.-J."/>
            <person name="Schuster L."/>
            <person name="Cowan T.M."/>
            <person name="Smanski M.J."/>
            <person name="Chevrette M.G."/>
            <person name="De Carvalho L.P.S."/>
            <person name="Shen B."/>
        </authorList>
    </citation>
    <scope>NUCLEOTIDE SEQUENCE [LARGE SCALE GENOMIC DNA]</scope>
    <source>
        <strain evidence="6 7">NPDC093086</strain>
    </source>
</reference>
<dbReference type="Pfam" id="PF08545">
    <property type="entry name" value="ACP_syn_III"/>
    <property type="match status" value="1"/>
</dbReference>
<feature type="domain" description="Beta-ketoacyl-[acyl-carrier-protein] synthase III C-terminal" evidence="4">
    <location>
        <begin position="224"/>
        <end position="312"/>
    </location>
</feature>
<comment type="caution">
    <text evidence="6">The sequence shown here is derived from an EMBL/GenBank/DDBJ whole genome shotgun (WGS) entry which is preliminary data.</text>
</comment>
<dbReference type="InterPro" id="IPR013751">
    <property type="entry name" value="ACP_syn_III_N"/>
</dbReference>
<dbReference type="EMBL" id="JBIVPC010000012">
    <property type="protein sequence ID" value="MFJ6039017.1"/>
    <property type="molecule type" value="Genomic_DNA"/>
</dbReference>
<keyword evidence="7" id="KW-1185">Reference proteome</keyword>
<dbReference type="Proteomes" id="UP001617907">
    <property type="component" value="Unassembled WGS sequence"/>
</dbReference>
<evidence type="ECO:0000256" key="1">
    <source>
        <dbReference type="ARBA" id="ARBA00022490"/>
    </source>
</evidence>
<evidence type="ECO:0000256" key="2">
    <source>
        <dbReference type="ARBA" id="ARBA00022679"/>
    </source>
</evidence>
<dbReference type="PANTHER" id="PTHR34069:SF2">
    <property type="entry name" value="BETA-KETOACYL-[ACYL-CARRIER-PROTEIN] SYNTHASE III"/>
    <property type="match status" value="1"/>
</dbReference>
<evidence type="ECO:0000259" key="4">
    <source>
        <dbReference type="Pfam" id="PF08541"/>
    </source>
</evidence>
<evidence type="ECO:0000313" key="7">
    <source>
        <dbReference type="Proteomes" id="UP001617907"/>
    </source>
</evidence>
<dbReference type="InterPro" id="IPR013747">
    <property type="entry name" value="ACP_syn_III_C"/>
</dbReference>
<feature type="domain" description="Beta-ketoacyl-[acyl-carrier-protein] synthase III N-terminal" evidence="5">
    <location>
        <begin position="94"/>
        <end position="178"/>
    </location>
</feature>
<dbReference type="Pfam" id="PF08541">
    <property type="entry name" value="ACP_syn_III_C"/>
    <property type="match status" value="1"/>
</dbReference>
<protein>
    <submittedName>
        <fullName evidence="6">3-oxoacyl-ACP synthase III family protein</fullName>
    </submittedName>
</protein>
<proteinExistence type="predicted"/>
<evidence type="ECO:0000313" key="6">
    <source>
        <dbReference type="EMBL" id="MFJ6039017.1"/>
    </source>
</evidence>
<dbReference type="SUPFAM" id="SSF53901">
    <property type="entry name" value="Thiolase-like"/>
    <property type="match status" value="1"/>
</dbReference>